<dbReference type="EMBL" id="MQVX01000001">
    <property type="protein sequence ID" value="PQJ15003.1"/>
    <property type="molecule type" value="Genomic_DNA"/>
</dbReference>
<sequence>MSLNKQITKKAFFFAFIGLFVIGCSEEETPDLGVENGQELTSQEMETILNADDLTSTVDDVLSDLYIGGFATKRAGERAKNDCYETTYTENGFTVTFTDCSVEGSETLNGTVNVFYEENQNGASFTATFTDFMVGETTVNGTRRITLNGEQSETNISFTTTSNITVTLEDGSVITENGTKTFTVVFEEGEDTLFNLQGNWTITEGENTFTIAGNISKQFNCAYWSSGTMNVSKNGLSLDVDFGDGTCDKKATVTYPNGATQEITLD</sequence>
<keyword evidence="2" id="KW-1185">Reference proteome</keyword>
<comment type="caution">
    <text evidence="1">The sequence shown here is derived from an EMBL/GenBank/DDBJ whole genome shotgun (WGS) entry which is preliminary data.</text>
</comment>
<proteinExistence type="predicted"/>
<name>A0A2S7T507_9FLAO</name>
<evidence type="ECO:0000313" key="1">
    <source>
        <dbReference type="EMBL" id="PQJ15003.1"/>
    </source>
</evidence>
<gene>
    <name evidence="1" type="ORF">BST99_03985</name>
</gene>
<organism evidence="1 2">
    <name type="scientific">Aureicoccus marinus</name>
    <dbReference type="NCBI Taxonomy" id="754435"/>
    <lineage>
        <taxon>Bacteria</taxon>
        <taxon>Pseudomonadati</taxon>
        <taxon>Bacteroidota</taxon>
        <taxon>Flavobacteriia</taxon>
        <taxon>Flavobacteriales</taxon>
        <taxon>Flavobacteriaceae</taxon>
        <taxon>Aureicoccus</taxon>
    </lineage>
</organism>
<accession>A0A2S7T507</accession>
<protein>
    <submittedName>
        <fullName evidence="1">Uncharacterized protein</fullName>
    </submittedName>
</protein>
<dbReference type="AlphaFoldDB" id="A0A2S7T507"/>
<dbReference type="PROSITE" id="PS51257">
    <property type="entry name" value="PROKAR_LIPOPROTEIN"/>
    <property type="match status" value="1"/>
</dbReference>
<evidence type="ECO:0000313" key="2">
    <source>
        <dbReference type="Proteomes" id="UP000239366"/>
    </source>
</evidence>
<reference evidence="2" key="1">
    <citation type="submission" date="2016-11" db="EMBL/GenBank/DDBJ databases">
        <title>Trade-off between light-utilization and light-protection in marine flavobacteria.</title>
        <authorList>
            <person name="Kumagai Y."/>
            <person name="Yoshizawa S."/>
            <person name="Kogure K."/>
        </authorList>
    </citation>
    <scope>NUCLEOTIDE SEQUENCE [LARGE SCALE GENOMIC DNA]</scope>
    <source>
        <strain evidence="2">SG-18</strain>
    </source>
</reference>
<dbReference type="Proteomes" id="UP000239366">
    <property type="component" value="Unassembled WGS sequence"/>
</dbReference>
<dbReference type="OrthoDB" id="1114031at2"/>
<dbReference type="RefSeq" id="WP_105000654.1">
    <property type="nucleotide sequence ID" value="NZ_MQVX01000001.1"/>
</dbReference>